<evidence type="ECO:0000313" key="1">
    <source>
        <dbReference type="EMBL" id="GAA0167581.1"/>
    </source>
</evidence>
<organism evidence="1 2">
    <name type="scientific">Lithospermum erythrorhizon</name>
    <name type="common">Purple gromwell</name>
    <name type="synonym">Lithospermum officinale var. erythrorhizon</name>
    <dbReference type="NCBI Taxonomy" id="34254"/>
    <lineage>
        <taxon>Eukaryota</taxon>
        <taxon>Viridiplantae</taxon>
        <taxon>Streptophyta</taxon>
        <taxon>Embryophyta</taxon>
        <taxon>Tracheophyta</taxon>
        <taxon>Spermatophyta</taxon>
        <taxon>Magnoliopsida</taxon>
        <taxon>eudicotyledons</taxon>
        <taxon>Gunneridae</taxon>
        <taxon>Pentapetalae</taxon>
        <taxon>asterids</taxon>
        <taxon>lamiids</taxon>
        <taxon>Boraginales</taxon>
        <taxon>Boraginaceae</taxon>
        <taxon>Boraginoideae</taxon>
        <taxon>Lithospermeae</taxon>
        <taxon>Lithospermum</taxon>
    </lineage>
</organism>
<dbReference type="AlphaFoldDB" id="A0AAV3QWK2"/>
<gene>
    <name evidence="1" type="ORF">LIER_22477</name>
</gene>
<comment type="caution">
    <text evidence="1">The sequence shown here is derived from an EMBL/GenBank/DDBJ whole genome shotgun (WGS) entry which is preliminary data.</text>
</comment>
<sequence length="68" mass="7837">MESFTQLLSTVESSILPIQAYDACVPDDELSWENCLFPDHKSCEQFYIAYGKKNGMDFKIKYCIESSK</sequence>
<accession>A0AAV3QWK2</accession>
<dbReference type="EMBL" id="BAABME010006144">
    <property type="protein sequence ID" value="GAA0167581.1"/>
    <property type="molecule type" value="Genomic_DNA"/>
</dbReference>
<dbReference type="Proteomes" id="UP001454036">
    <property type="component" value="Unassembled WGS sequence"/>
</dbReference>
<evidence type="ECO:0000313" key="2">
    <source>
        <dbReference type="Proteomes" id="UP001454036"/>
    </source>
</evidence>
<reference evidence="1 2" key="1">
    <citation type="submission" date="2024-01" db="EMBL/GenBank/DDBJ databases">
        <title>The complete chloroplast genome sequence of Lithospermum erythrorhizon: insights into the phylogenetic relationship among Boraginaceae species and the maternal lineages of purple gromwells.</title>
        <authorList>
            <person name="Okada T."/>
            <person name="Watanabe K."/>
        </authorList>
    </citation>
    <scope>NUCLEOTIDE SEQUENCE [LARGE SCALE GENOMIC DNA]</scope>
</reference>
<keyword evidence="2" id="KW-1185">Reference proteome</keyword>
<name>A0AAV3QWK2_LITER</name>
<proteinExistence type="predicted"/>
<protein>
    <submittedName>
        <fullName evidence="1">Uncharacterized protein</fullName>
    </submittedName>
</protein>